<reference evidence="1 2" key="1">
    <citation type="submission" date="2021-06" db="EMBL/GenBank/DDBJ databases">
        <title>Caerostris extrusa draft genome.</title>
        <authorList>
            <person name="Kono N."/>
            <person name="Arakawa K."/>
        </authorList>
    </citation>
    <scope>NUCLEOTIDE SEQUENCE [LARGE SCALE GENOMIC DNA]</scope>
</reference>
<name>A0AAV4T5J3_CAEEX</name>
<dbReference type="Proteomes" id="UP001054945">
    <property type="component" value="Unassembled WGS sequence"/>
</dbReference>
<proteinExistence type="predicted"/>
<evidence type="ECO:0000313" key="2">
    <source>
        <dbReference type="Proteomes" id="UP001054945"/>
    </source>
</evidence>
<keyword evidence="2" id="KW-1185">Reference proteome</keyword>
<gene>
    <name evidence="1" type="ORF">CEXT_270851</name>
</gene>
<organism evidence="1 2">
    <name type="scientific">Caerostris extrusa</name>
    <name type="common">Bark spider</name>
    <name type="synonym">Caerostris bankana</name>
    <dbReference type="NCBI Taxonomy" id="172846"/>
    <lineage>
        <taxon>Eukaryota</taxon>
        <taxon>Metazoa</taxon>
        <taxon>Ecdysozoa</taxon>
        <taxon>Arthropoda</taxon>
        <taxon>Chelicerata</taxon>
        <taxon>Arachnida</taxon>
        <taxon>Araneae</taxon>
        <taxon>Araneomorphae</taxon>
        <taxon>Entelegynae</taxon>
        <taxon>Araneoidea</taxon>
        <taxon>Araneidae</taxon>
        <taxon>Caerostris</taxon>
    </lineage>
</organism>
<evidence type="ECO:0000313" key="1">
    <source>
        <dbReference type="EMBL" id="GIY41863.1"/>
    </source>
</evidence>
<dbReference type="AlphaFoldDB" id="A0AAV4T5J3"/>
<comment type="caution">
    <text evidence="1">The sequence shown here is derived from an EMBL/GenBank/DDBJ whole genome shotgun (WGS) entry which is preliminary data.</text>
</comment>
<accession>A0AAV4T5J3</accession>
<protein>
    <submittedName>
        <fullName evidence="1">Uncharacterized protein</fullName>
    </submittedName>
</protein>
<dbReference type="EMBL" id="BPLR01010767">
    <property type="protein sequence ID" value="GIY41863.1"/>
    <property type="molecule type" value="Genomic_DNA"/>
</dbReference>
<sequence length="74" mass="8291">MEPLASNNLRFHFSFADYPGRFLNPQGKSAQQKNVLYRLKQLTFRRGITGLDTPGVLKGSTKESVESLGNFCVL</sequence>